<dbReference type="InterPro" id="IPR001841">
    <property type="entry name" value="Znf_RING"/>
</dbReference>
<dbReference type="AlphaFoldDB" id="A0AAV0YK30"/>
<evidence type="ECO:0000256" key="3">
    <source>
        <dbReference type="ARBA" id="ARBA00022833"/>
    </source>
</evidence>
<proteinExistence type="predicted"/>
<dbReference type="GO" id="GO:0061630">
    <property type="term" value="F:ubiquitin protein ligase activity"/>
    <property type="evidence" value="ECO:0007669"/>
    <property type="project" value="TreeGrafter"/>
</dbReference>
<gene>
    <name evidence="6" type="ORF">VFH_I212600</name>
</gene>
<protein>
    <recommendedName>
        <fullName evidence="5">RING-type domain-containing protein</fullName>
    </recommendedName>
</protein>
<accession>A0AAV0YK30</accession>
<dbReference type="EMBL" id="OX451736">
    <property type="protein sequence ID" value="CAI8585563.1"/>
    <property type="molecule type" value="Genomic_DNA"/>
</dbReference>
<keyword evidence="1" id="KW-0479">Metal-binding</keyword>
<dbReference type="InterPro" id="IPR013083">
    <property type="entry name" value="Znf_RING/FYVE/PHD"/>
</dbReference>
<dbReference type="PROSITE" id="PS50089">
    <property type="entry name" value="ZF_RING_2"/>
    <property type="match status" value="1"/>
</dbReference>
<dbReference type="Proteomes" id="UP001157006">
    <property type="component" value="Chromosome 1L"/>
</dbReference>
<reference evidence="6 7" key="1">
    <citation type="submission" date="2023-01" db="EMBL/GenBank/DDBJ databases">
        <authorList>
            <person name="Kreplak J."/>
        </authorList>
    </citation>
    <scope>NUCLEOTIDE SEQUENCE [LARGE SCALE GENOMIC DNA]</scope>
</reference>
<dbReference type="PANTHER" id="PTHR45969:SF55">
    <property type="entry name" value="OS07G0686300 PROTEIN"/>
    <property type="match status" value="1"/>
</dbReference>
<dbReference type="GO" id="GO:0016567">
    <property type="term" value="P:protein ubiquitination"/>
    <property type="evidence" value="ECO:0007669"/>
    <property type="project" value="TreeGrafter"/>
</dbReference>
<feature type="domain" description="RING-type" evidence="5">
    <location>
        <begin position="56"/>
        <end position="98"/>
    </location>
</feature>
<dbReference type="PANTHER" id="PTHR45969">
    <property type="entry name" value="RING ZINC FINGER PROTEIN-RELATED"/>
    <property type="match status" value="1"/>
</dbReference>
<keyword evidence="3" id="KW-0862">Zinc</keyword>
<keyword evidence="7" id="KW-1185">Reference proteome</keyword>
<evidence type="ECO:0000256" key="4">
    <source>
        <dbReference type="PROSITE-ProRule" id="PRU00175"/>
    </source>
</evidence>
<dbReference type="GO" id="GO:0008270">
    <property type="term" value="F:zinc ion binding"/>
    <property type="evidence" value="ECO:0007669"/>
    <property type="project" value="UniProtKB-KW"/>
</dbReference>
<evidence type="ECO:0000259" key="5">
    <source>
        <dbReference type="PROSITE" id="PS50089"/>
    </source>
</evidence>
<keyword evidence="2 4" id="KW-0863">Zinc-finger</keyword>
<dbReference type="Pfam" id="PF13639">
    <property type="entry name" value="zf-RING_2"/>
    <property type="match status" value="1"/>
</dbReference>
<evidence type="ECO:0000256" key="1">
    <source>
        <dbReference type="ARBA" id="ARBA00022723"/>
    </source>
</evidence>
<evidence type="ECO:0000256" key="2">
    <source>
        <dbReference type="ARBA" id="ARBA00022771"/>
    </source>
</evidence>
<evidence type="ECO:0000313" key="7">
    <source>
        <dbReference type="Proteomes" id="UP001157006"/>
    </source>
</evidence>
<dbReference type="SUPFAM" id="SSF57850">
    <property type="entry name" value="RING/U-box"/>
    <property type="match status" value="1"/>
</dbReference>
<evidence type="ECO:0000313" key="6">
    <source>
        <dbReference type="EMBL" id="CAI8585563.1"/>
    </source>
</evidence>
<organism evidence="6 7">
    <name type="scientific">Vicia faba</name>
    <name type="common">Broad bean</name>
    <name type="synonym">Faba vulgaris</name>
    <dbReference type="NCBI Taxonomy" id="3906"/>
    <lineage>
        <taxon>Eukaryota</taxon>
        <taxon>Viridiplantae</taxon>
        <taxon>Streptophyta</taxon>
        <taxon>Embryophyta</taxon>
        <taxon>Tracheophyta</taxon>
        <taxon>Spermatophyta</taxon>
        <taxon>Magnoliopsida</taxon>
        <taxon>eudicotyledons</taxon>
        <taxon>Gunneridae</taxon>
        <taxon>Pentapetalae</taxon>
        <taxon>rosids</taxon>
        <taxon>fabids</taxon>
        <taxon>Fabales</taxon>
        <taxon>Fabaceae</taxon>
        <taxon>Papilionoideae</taxon>
        <taxon>50 kb inversion clade</taxon>
        <taxon>NPAAA clade</taxon>
        <taxon>Hologalegina</taxon>
        <taxon>IRL clade</taxon>
        <taxon>Fabeae</taxon>
        <taxon>Vicia</taxon>
    </lineage>
</organism>
<dbReference type="SMART" id="SM00184">
    <property type="entry name" value="RING"/>
    <property type="match status" value="1"/>
</dbReference>
<dbReference type="Gene3D" id="3.30.40.10">
    <property type="entry name" value="Zinc/RING finger domain, C3HC4 (zinc finger)"/>
    <property type="match status" value="1"/>
</dbReference>
<sequence>MKYITLVYTKLKWLLDFIIYYPFYKLHDSHFPPIIAGVYNICNYELTPTSEEDVECSVCLCKIEEGDEIRALRCDHMYHRNCLDKWVSFKNHTCPLCRESLRPRKAITELGAEVLSFNFCANRNGRDRDDWWIR</sequence>
<name>A0AAV0YK30_VICFA</name>